<name>A0A6J5M224_9CAUD</name>
<sequence>MSIKGKVVKLTVKQWNDGTSTTQFSLAVYQGKVKGEIDAQGKPVYCPTLWFNVSAKSDIAIPPIKDKDEVWVDGWFSGKRLANGGIWVTLNATAISLAVNNQVADSEEIPF</sequence>
<proteinExistence type="predicted"/>
<evidence type="ECO:0000313" key="1">
    <source>
        <dbReference type="EMBL" id="CAB4139377.1"/>
    </source>
</evidence>
<dbReference type="EMBL" id="LR796351">
    <property type="protein sequence ID" value="CAB4139377.1"/>
    <property type="molecule type" value="Genomic_DNA"/>
</dbReference>
<gene>
    <name evidence="1" type="ORF">UFOVP338_35</name>
</gene>
<reference evidence="1" key="1">
    <citation type="submission" date="2020-04" db="EMBL/GenBank/DDBJ databases">
        <authorList>
            <person name="Chiriac C."/>
            <person name="Salcher M."/>
            <person name="Ghai R."/>
            <person name="Kavagutti S V."/>
        </authorList>
    </citation>
    <scope>NUCLEOTIDE SEQUENCE</scope>
</reference>
<organism evidence="1">
    <name type="scientific">uncultured Caudovirales phage</name>
    <dbReference type="NCBI Taxonomy" id="2100421"/>
    <lineage>
        <taxon>Viruses</taxon>
        <taxon>Duplodnaviria</taxon>
        <taxon>Heunggongvirae</taxon>
        <taxon>Uroviricota</taxon>
        <taxon>Caudoviricetes</taxon>
        <taxon>Peduoviridae</taxon>
        <taxon>Maltschvirus</taxon>
        <taxon>Maltschvirus maltsch</taxon>
    </lineage>
</organism>
<accession>A0A6J5M224</accession>
<protein>
    <submittedName>
        <fullName evidence="1">Uncharacterized protein</fullName>
    </submittedName>
</protein>